<evidence type="ECO:0000256" key="1">
    <source>
        <dbReference type="SAM" id="MobiDB-lite"/>
    </source>
</evidence>
<sequence>MKGTMLRSVLVVMALVVLVASVSGALIPHEVSVNNQVGLRNKRSKEAALVPSSPPVSEQRANKQTRSAETDDDTDSDTDEYTDDDTDDND</sequence>
<reference evidence="3" key="1">
    <citation type="journal article" date="2021" name="Sci. Adv.">
        <title>The American lobster genome reveals insights on longevity, neural, and immune adaptations.</title>
        <authorList>
            <person name="Polinski J.M."/>
            <person name="Zimin A.V."/>
            <person name="Clark K.F."/>
            <person name="Kohn A.B."/>
            <person name="Sadowski N."/>
            <person name="Timp W."/>
            <person name="Ptitsyn A."/>
            <person name="Khanna P."/>
            <person name="Romanova D.Y."/>
            <person name="Williams P."/>
            <person name="Greenwood S.J."/>
            <person name="Moroz L.L."/>
            <person name="Walt D.R."/>
            <person name="Bodnar A.G."/>
        </authorList>
    </citation>
    <scope>NUCLEOTIDE SEQUENCE</scope>
    <source>
        <strain evidence="3">GMGI-L3</strain>
    </source>
</reference>
<keyword evidence="4" id="KW-1185">Reference proteome</keyword>
<feature type="compositionally biased region" description="Acidic residues" evidence="1">
    <location>
        <begin position="70"/>
        <end position="90"/>
    </location>
</feature>
<evidence type="ECO:0000256" key="2">
    <source>
        <dbReference type="SAM" id="SignalP"/>
    </source>
</evidence>
<protein>
    <submittedName>
        <fullName evidence="3">Uncharacterized protein</fullName>
    </submittedName>
</protein>
<feature type="signal peptide" evidence="2">
    <location>
        <begin position="1"/>
        <end position="24"/>
    </location>
</feature>
<evidence type="ECO:0000313" key="3">
    <source>
        <dbReference type="EMBL" id="KAG7163325.1"/>
    </source>
</evidence>
<feature type="chain" id="PRO_5035146432" evidence="2">
    <location>
        <begin position="25"/>
        <end position="90"/>
    </location>
</feature>
<dbReference type="AlphaFoldDB" id="A0A8J5MT71"/>
<name>A0A8J5MT71_HOMAM</name>
<comment type="caution">
    <text evidence="3">The sequence shown here is derived from an EMBL/GenBank/DDBJ whole genome shotgun (WGS) entry which is preliminary data.</text>
</comment>
<evidence type="ECO:0000313" key="4">
    <source>
        <dbReference type="Proteomes" id="UP000747542"/>
    </source>
</evidence>
<accession>A0A8J5MT71</accession>
<dbReference type="Proteomes" id="UP000747542">
    <property type="component" value="Unassembled WGS sequence"/>
</dbReference>
<gene>
    <name evidence="3" type="ORF">Hamer_G004450</name>
</gene>
<dbReference type="EMBL" id="JAHLQT010026473">
    <property type="protein sequence ID" value="KAG7163325.1"/>
    <property type="molecule type" value="Genomic_DNA"/>
</dbReference>
<organism evidence="3 4">
    <name type="scientific">Homarus americanus</name>
    <name type="common">American lobster</name>
    <dbReference type="NCBI Taxonomy" id="6706"/>
    <lineage>
        <taxon>Eukaryota</taxon>
        <taxon>Metazoa</taxon>
        <taxon>Ecdysozoa</taxon>
        <taxon>Arthropoda</taxon>
        <taxon>Crustacea</taxon>
        <taxon>Multicrustacea</taxon>
        <taxon>Malacostraca</taxon>
        <taxon>Eumalacostraca</taxon>
        <taxon>Eucarida</taxon>
        <taxon>Decapoda</taxon>
        <taxon>Pleocyemata</taxon>
        <taxon>Astacidea</taxon>
        <taxon>Nephropoidea</taxon>
        <taxon>Nephropidae</taxon>
        <taxon>Homarus</taxon>
    </lineage>
</organism>
<keyword evidence="2" id="KW-0732">Signal</keyword>
<feature type="region of interest" description="Disordered" evidence="1">
    <location>
        <begin position="38"/>
        <end position="90"/>
    </location>
</feature>
<proteinExistence type="predicted"/>